<evidence type="ECO:0000313" key="2">
    <source>
        <dbReference type="EMBL" id="CPV59300.1"/>
    </source>
</evidence>
<dbReference type="AlphaFoldDB" id="A0A0U0YBC6"/>
<dbReference type="Proteomes" id="UP000045782">
    <property type="component" value="Unassembled WGS sequence"/>
</dbReference>
<accession>A0A0U0YBC6</accession>
<name>A0A0U0YBC6_9MYCO</name>
<dbReference type="EMBL" id="CSWP01000006">
    <property type="protein sequence ID" value="CPV59300.1"/>
    <property type="molecule type" value="Genomic_DNA"/>
</dbReference>
<gene>
    <name evidence="2" type="ORF">ERS075579_03088</name>
</gene>
<sequence length="103" mass="10482">MRLSLTRAAVSVAVTGLVVGGSVVIGASYADPCAPGAATCSLPTTSEVPPTSGRPACREPAPGQQECSKPGNAEIHSTPDPEHEATPPLTVEQTKPMPTAHWP</sequence>
<proteinExistence type="predicted"/>
<reference evidence="2 3" key="1">
    <citation type="submission" date="2015-03" db="EMBL/GenBank/DDBJ databases">
        <authorList>
            <person name="Murphy D."/>
        </authorList>
    </citation>
    <scope>NUCLEOTIDE SEQUENCE [LARGE SCALE GENOMIC DNA]</scope>
    <source>
        <strain evidence="2 3">PAP088</strain>
    </source>
</reference>
<organism evidence="2 3">
    <name type="scientific">Mycobacteroides abscessus</name>
    <dbReference type="NCBI Taxonomy" id="36809"/>
    <lineage>
        <taxon>Bacteria</taxon>
        <taxon>Bacillati</taxon>
        <taxon>Actinomycetota</taxon>
        <taxon>Actinomycetes</taxon>
        <taxon>Mycobacteriales</taxon>
        <taxon>Mycobacteriaceae</taxon>
        <taxon>Mycobacteroides</taxon>
    </lineage>
</organism>
<evidence type="ECO:0000256" key="1">
    <source>
        <dbReference type="SAM" id="MobiDB-lite"/>
    </source>
</evidence>
<evidence type="ECO:0000313" key="3">
    <source>
        <dbReference type="Proteomes" id="UP000045782"/>
    </source>
</evidence>
<feature type="region of interest" description="Disordered" evidence="1">
    <location>
        <begin position="44"/>
        <end position="103"/>
    </location>
</feature>
<protein>
    <submittedName>
        <fullName evidence="2">Uncharacterized protein</fullName>
    </submittedName>
</protein>
<dbReference type="RefSeq" id="WP_005059149.1">
    <property type="nucleotide sequence ID" value="NZ_CP014951.1"/>
</dbReference>